<feature type="domain" description="Fumarate lyase N-terminal" evidence="3">
    <location>
        <begin position="12"/>
        <end position="343"/>
    </location>
</feature>
<keyword evidence="1 4" id="KW-0456">Lyase</keyword>
<dbReference type="InterPro" id="IPR000362">
    <property type="entry name" value="Fumarate_lyase_fam"/>
</dbReference>
<dbReference type="EMBL" id="CP051680">
    <property type="protein sequence ID" value="QJD87705.1"/>
    <property type="molecule type" value="Genomic_DNA"/>
</dbReference>
<proteinExistence type="predicted"/>
<dbReference type="KEGG" id="cheb:HH215_33970"/>
<dbReference type="InterPro" id="IPR024083">
    <property type="entry name" value="Fumarase/histidase_N"/>
</dbReference>
<keyword evidence="5" id="KW-1185">Reference proteome</keyword>
<dbReference type="Gene3D" id="1.20.200.10">
    <property type="entry name" value="Fumarase/aspartase (Central domain)"/>
    <property type="match status" value="1"/>
</dbReference>
<dbReference type="InterPro" id="IPR008948">
    <property type="entry name" value="L-Aspartase-like"/>
</dbReference>
<evidence type="ECO:0000313" key="4">
    <source>
        <dbReference type="EMBL" id="QJD87705.1"/>
    </source>
</evidence>
<dbReference type="GO" id="GO:0008797">
    <property type="term" value="F:aspartate ammonia-lyase activity"/>
    <property type="evidence" value="ECO:0007669"/>
    <property type="project" value="TreeGrafter"/>
</dbReference>
<evidence type="ECO:0000256" key="2">
    <source>
        <dbReference type="SAM" id="MobiDB-lite"/>
    </source>
</evidence>
<organism evidence="4 5">
    <name type="scientific">Cohnella herbarum</name>
    <dbReference type="NCBI Taxonomy" id="2728023"/>
    <lineage>
        <taxon>Bacteria</taxon>
        <taxon>Bacillati</taxon>
        <taxon>Bacillota</taxon>
        <taxon>Bacilli</taxon>
        <taxon>Bacillales</taxon>
        <taxon>Paenibacillaceae</taxon>
        <taxon>Cohnella</taxon>
    </lineage>
</organism>
<protein>
    <submittedName>
        <fullName evidence="4">Aspartate ammonia-lyase</fullName>
    </submittedName>
</protein>
<sequence>MMLSRFEEDAFGRVELPDEALYGVQTLRSVENLSFSGRTIADYPDYVAALAEVKQSAARANERAGHLTRSITQAIEEACEEIKQGCHRDQFIVDPYHGGGSIGSNMNMNEVVANLANEILGGQPGDYKPVHPADHVNASQSTSDACHTALRISVVRSGTRLVAELKRLVESIELQSAGLMRVPTITRTCLQDGMQDTLGTMFAGYAHGLRRRMGQLSAAVNSLHAVNLGGTVIGSGVGASDGYRARIMDALNEVTGLTLRHRDNLYDAAQNMDDLAAVSSELQLLSGLLIKIAKDFRLLSSGPDAGFGELRLPAVQAGSSFFPGKINPVVPETLIQCCFQVIGLDRSVQASLEHGELNLNVWEGLAGFNVLDMMSMLERAIGKFTDRCVSGIEADADRCRELSRTFIPAVVALKEKYGYSQVGQWLKMRSKEQIRAAYEREVEQNESSPTGMGGRMAEGNENPLY</sequence>
<dbReference type="GO" id="GO:0005829">
    <property type="term" value="C:cytosol"/>
    <property type="evidence" value="ECO:0007669"/>
    <property type="project" value="TreeGrafter"/>
</dbReference>
<dbReference type="PANTHER" id="PTHR42696">
    <property type="entry name" value="ASPARTATE AMMONIA-LYASE"/>
    <property type="match status" value="1"/>
</dbReference>
<dbReference type="PANTHER" id="PTHR42696:SF2">
    <property type="entry name" value="ASPARTATE AMMONIA-LYASE"/>
    <property type="match status" value="1"/>
</dbReference>
<dbReference type="RefSeq" id="WP_169283947.1">
    <property type="nucleotide sequence ID" value="NZ_CP051680.1"/>
</dbReference>
<dbReference type="AlphaFoldDB" id="A0A7Z2VRQ4"/>
<dbReference type="InterPro" id="IPR051546">
    <property type="entry name" value="Aspartate_Ammonia-Lyase"/>
</dbReference>
<dbReference type="SUPFAM" id="SSF48557">
    <property type="entry name" value="L-aspartase-like"/>
    <property type="match status" value="1"/>
</dbReference>
<dbReference type="PRINTS" id="PR00149">
    <property type="entry name" value="FUMRATELYASE"/>
</dbReference>
<dbReference type="GO" id="GO:0006531">
    <property type="term" value="P:aspartate metabolic process"/>
    <property type="evidence" value="ECO:0007669"/>
    <property type="project" value="TreeGrafter"/>
</dbReference>
<name>A0A7Z2VRQ4_9BACL</name>
<evidence type="ECO:0000259" key="3">
    <source>
        <dbReference type="Pfam" id="PF00206"/>
    </source>
</evidence>
<dbReference type="Pfam" id="PF00206">
    <property type="entry name" value="Lyase_1"/>
    <property type="match status" value="1"/>
</dbReference>
<reference evidence="4 5" key="1">
    <citation type="submission" date="2020-04" db="EMBL/GenBank/DDBJ databases">
        <title>Genome sequencing of novel species.</title>
        <authorList>
            <person name="Heo J."/>
            <person name="Kim S.-J."/>
            <person name="Kim J.-S."/>
            <person name="Hong S.-B."/>
            <person name="Kwon S.-W."/>
        </authorList>
    </citation>
    <scope>NUCLEOTIDE SEQUENCE [LARGE SCALE GENOMIC DNA]</scope>
    <source>
        <strain evidence="4 5">MFER-1</strain>
    </source>
</reference>
<accession>A0A7Z2VRQ4</accession>
<feature type="region of interest" description="Disordered" evidence="2">
    <location>
        <begin position="440"/>
        <end position="465"/>
    </location>
</feature>
<evidence type="ECO:0000313" key="5">
    <source>
        <dbReference type="Proteomes" id="UP000502248"/>
    </source>
</evidence>
<gene>
    <name evidence="4" type="ORF">HH215_33970</name>
</gene>
<evidence type="ECO:0000256" key="1">
    <source>
        <dbReference type="ARBA" id="ARBA00023239"/>
    </source>
</evidence>
<dbReference type="Gene3D" id="1.10.275.10">
    <property type="entry name" value="Fumarase/aspartase (N-terminal domain)"/>
    <property type="match status" value="1"/>
</dbReference>
<dbReference type="Proteomes" id="UP000502248">
    <property type="component" value="Chromosome"/>
</dbReference>
<dbReference type="InterPro" id="IPR022761">
    <property type="entry name" value="Fumarate_lyase_N"/>
</dbReference>